<evidence type="ECO:0000313" key="2">
    <source>
        <dbReference type="EMBL" id="TFL06038.1"/>
    </source>
</evidence>
<dbReference type="EMBL" id="ML178816">
    <property type="protein sequence ID" value="TFL06038.1"/>
    <property type="molecule type" value="Genomic_DNA"/>
</dbReference>
<dbReference type="SUPFAM" id="SSF81383">
    <property type="entry name" value="F-box domain"/>
    <property type="match status" value="1"/>
</dbReference>
<accession>A0A5C3QXC6</accession>
<protein>
    <recommendedName>
        <fullName evidence="1">F-box domain-containing protein</fullName>
    </recommendedName>
</protein>
<proteinExistence type="predicted"/>
<dbReference type="PROSITE" id="PS51257">
    <property type="entry name" value="PROKAR_LIPOPROTEIN"/>
    <property type="match status" value="1"/>
</dbReference>
<dbReference type="InterPro" id="IPR036047">
    <property type="entry name" value="F-box-like_dom_sf"/>
</dbReference>
<dbReference type="OrthoDB" id="3174109at2759"/>
<dbReference type="PROSITE" id="PS50181">
    <property type="entry name" value="FBOX"/>
    <property type="match status" value="1"/>
</dbReference>
<gene>
    <name evidence="2" type="ORF">BDV98DRAFT_561083</name>
</gene>
<dbReference type="Proteomes" id="UP000305067">
    <property type="component" value="Unassembled WGS sequence"/>
</dbReference>
<dbReference type="CDD" id="cd09917">
    <property type="entry name" value="F-box_SF"/>
    <property type="match status" value="1"/>
</dbReference>
<dbReference type="Pfam" id="PF12937">
    <property type="entry name" value="F-box-like"/>
    <property type="match status" value="1"/>
</dbReference>
<sequence>MKTSLAQLPTEIIEAIISLLPVTTIVACSQVSQQWRHLVLQSPYLQYKVDLRVAGLEDNSSFRPDLSIAERHNQLRLHSAAWDRLQWNSTEDFTIYYGPWEFLSGILVTSDGSGLDQFNLGLAPKDTRFKFKQPPSVYTHSTERCWEICLADIRVHDFIVDPSQDLLVAAEDLVRLHRKPCHLHVLSMTTGKSHDHAEVPRIDYQPSLQAFEFMAIKFQVQGHFLGALFSSSSTQAELVVWDWKRGIIHQRIIGIILAFAFLTDGFLLFVSKATLAAADVPVFNVIDLARDHAQTTNLGDVEYVCTFEYPPIPLDLSPWQYTMVEIRTDPLSFVPDSALFNTSSADQLFVITCVVQEASVLVVPLSTFMAHIRLCLPKAYGDQKSPRFFSFQEWGQMGSRIFFVQPSDVWICYAHGMKFIVLEEGADNMLVFDFNRLALRKAEANPSNNPSTMEIVTSQSSVNPILDELQTSPLTESDLTTSLPYRVKKVPVPQRPGEDPVQAVMISETSIIAVLSVEEDMIFRILSF</sequence>
<organism evidence="2 3">
    <name type="scientific">Pterulicium gracile</name>
    <dbReference type="NCBI Taxonomy" id="1884261"/>
    <lineage>
        <taxon>Eukaryota</taxon>
        <taxon>Fungi</taxon>
        <taxon>Dikarya</taxon>
        <taxon>Basidiomycota</taxon>
        <taxon>Agaricomycotina</taxon>
        <taxon>Agaricomycetes</taxon>
        <taxon>Agaricomycetidae</taxon>
        <taxon>Agaricales</taxon>
        <taxon>Pleurotineae</taxon>
        <taxon>Pterulaceae</taxon>
        <taxon>Pterulicium</taxon>
    </lineage>
</organism>
<keyword evidence="3" id="KW-1185">Reference proteome</keyword>
<name>A0A5C3QXC6_9AGAR</name>
<feature type="domain" description="F-box" evidence="1">
    <location>
        <begin position="2"/>
        <end position="48"/>
    </location>
</feature>
<reference evidence="2 3" key="1">
    <citation type="journal article" date="2019" name="Nat. Ecol. Evol.">
        <title>Megaphylogeny resolves global patterns of mushroom evolution.</title>
        <authorList>
            <person name="Varga T."/>
            <person name="Krizsan K."/>
            <person name="Foldi C."/>
            <person name="Dima B."/>
            <person name="Sanchez-Garcia M."/>
            <person name="Sanchez-Ramirez S."/>
            <person name="Szollosi G.J."/>
            <person name="Szarkandi J.G."/>
            <person name="Papp V."/>
            <person name="Albert L."/>
            <person name="Andreopoulos W."/>
            <person name="Angelini C."/>
            <person name="Antonin V."/>
            <person name="Barry K.W."/>
            <person name="Bougher N.L."/>
            <person name="Buchanan P."/>
            <person name="Buyck B."/>
            <person name="Bense V."/>
            <person name="Catcheside P."/>
            <person name="Chovatia M."/>
            <person name="Cooper J."/>
            <person name="Damon W."/>
            <person name="Desjardin D."/>
            <person name="Finy P."/>
            <person name="Geml J."/>
            <person name="Haridas S."/>
            <person name="Hughes K."/>
            <person name="Justo A."/>
            <person name="Karasinski D."/>
            <person name="Kautmanova I."/>
            <person name="Kiss B."/>
            <person name="Kocsube S."/>
            <person name="Kotiranta H."/>
            <person name="LaButti K.M."/>
            <person name="Lechner B.E."/>
            <person name="Liimatainen K."/>
            <person name="Lipzen A."/>
            <person name="Lukacs Z."/>
            <person name="Mihaltcheva S."/>
            <person name="Morgado L.N."/>
            <person name="Niskanen T."/>
            <person name="Noordeloos M.E."/>
            <person name="Ohm R.A."/>
            <person name="Ortiz-Santana B."/>
            <person name="Ovrebo C."/>
            <person name="Racz N."/>
            <person name="Riley R."/>
            <person name="Savchenko A."/>
            <person name="Shiryaev A."/>
            <person name="Soop K."/>
            <person name="Spirin V."/>
            <person name="Szebenyi C."/>
            <person name="Tomsovsky M."/>
            <person name="Tulloss R.E."/>
            <person name="Uehling J."/>
            <person name="Grigoriev I.V."/>
            <person name="Vagvolgyi C."/>
            <person name="Papp T."/>
            <person name="Martin F.M."/>
            <person name="Miettinen O."/>
            <person name="Hibbett D.S."/>
            <person name="Nagy L.G."/>
        </authorList>
    </citation>
    <scope>NUCLEOTIDE SEQUENCE [LARGE SCALE GENOMIC DNA]</scope>
    <source>
        <strain evidence="2 3">CBS 309.79</strain>
    </source>
</reference>
<dbReference type="Gene3D" id="1.20.1280.50">
    <property type="match status" value="1"/>
</dbReference>
<evidence type="ECO:0000259" key="1">
    <source>
        <dbReference type="PROSITE" id="PS50181"/>
    </source>
</evidence>
<dbReference type="SMART" id="SM00256">
    <property type="entry name" value="FBOX"/>
    <property type="match status" value="1"/>
</dbReference>
<dbReference type="AlphaFoldDB" id="A0A5C3QXC6"/>
<dbReference type="InterPro" id="IPR001810">
    <property type="entry name" value="F-box_dom"/>
</dbReference>
<evidence type="ECO:0000313" key="3">
    <source>
        <dbReference type="Proteomes" id="UP000305067"/>
    </source>
</evidence>
<dbReference type="STRING" id="1884261.A0A5C3QXC6"/>